<name>A0A1W6L6H8_9BURK</name>
<organism evidence="1 2">
    <name type="scientific">Piscinibacter gummiphilus</name>
    <dbReference type="NCBI Taxonomy" id="946333"/>
    <lineage>
        <taxon>Bacteria</taxon>
        <taxon>Pseudomonadati</taxon>
        <taxon>Pseudomonadota</taxon>
        <taxon>Betaproteobacteria</taxon>
        <taxon>Burkholderiales</taxon>
        <taxon>Sphaerotilaceae</taxon>
        <taxon>Piscinibacter</taxon>
    </lineage>
</organism>
<gene>
    <name evidence="1" type="ORF">A4W93_07965</name>
</gene>
<evidence type="ECO:0000313" key="1">
    <source>
        <dbReference type="EMBL" id="ARN19854.1"/>
    </source>
</evidence>
<dbReference type="EMBL" id="CP015118">
    <property type="protein sequence ID" value="ARN19854.1"/>
    <property type="molecule type" value="Genomic_DNA"/>
</dbReference>
<dbReference type="Proteomes" id="UP000193427">
    <property type="component" value="Chromosome"/>
</dbReference>
<sequence length="162" mass="17788">MASVFFAAMTWVSHASAAERDPDADWKMNVPNGYRQSYEDEGRTLVLTPANPDQFLIRFTYHSLKAYVKERPKVGREFIEHLAAKKGLKTFPVDGNGGVAYLEPPVVTEQDGGRVQETAGSLGLDDAYVTFTVVIDEAAMSDPAVKELLQSGLPVLLGRIRS</sequence>
<keyword evidence="2" id="KW-1185">Reference proteome</keyword>
<reference evidence="1 2" key="1">
    <citation type="submission" date="2016-04" db="EMBL/GenBank/DDBJ databases">
        <title>Complete genome sequence of natural rubber-degrading, novel Gram-negative bacterium, Rhizobacter gummiphilus strain NS21.</title>
        <authorList>
            <person name="Tabata M."/>
            <person name="Kasai D."/>
            <person name="Fukuda M."/>
        </authorList>
    </citation>
    <scope>NUCLEOTIDE SEQUENCE [LARGE SCALE GENOMIC DNA]</scope>
    <source>
        <strain evidence="1 2">NS21</strain>
    </source>
</reference>
<accession>A0A1W6L6H8</accession>
<proteinExistence type="predicted"/>
<dbReference type="KEGG" id="rgu:A4W93_07965"/>
<dbReference type="STRING" id="946333.A4W93_07965"/>
<dbReference type="AlphaFoldDB" id="A0A1W6L6H8"/>
<evidence type="ECO:0000313" key="2">
    <source>
        <dbReference type="Proteomes" id="UP000193427"/>
    </source>
</evidence>
<protein>
    <submittedName>
        <fullName evidence="1">Uncharacterized protein</fullName>
    </submittedName>
</protein>
<dbReference type="RefSeq" id="WP_085750123.1">
    <property type="nucleotide sequence ID" value="NZ_CP015118.1"/>
</dbReference>